<feature type="transmembrane region" description="Helical" evidence="2">
    <location>
        <begin position="42"/>
        <end position="60"/>
    </location>
</feature>
<dbReference type="Proteomes" id="UP000186218">
    <property type="component" value="Unassembled WGS sequence"/>
</dbReference>
<proteinExistence type="predicted"/>
<keyword evidence="2" id="KW-0472">Membrane</keyword>
<keyword evidence="2" id="KW-0812">Transmembrane</keyword>
<accession>A0A1N7H981</accession>
<feature type="transmembrane region" description="Helical" evidence="2">
    <location>
        <begin position="80"/>
        <end position="100"/>
    </location>
</feature>
<gene>
    <name evidence="4" type="ORF">SAMN05445060_3750</name>
</gene>
<dbReference type="AlphaFoldDB" id="A0A1N7H981"/>
<name>A0A1N7H981_9NOCA</name>
<dbReference type="RefSeq" id="WP_076482546.1">
    <property type="nucleotide sequence ID" value="NZ_FTNT01000013.1"/>
</dbReference>
<dbReference type="NCBIfam" id="NF042915">
    <property type="entry name" value="MAB_1171c_fam"/>
    <property type="match status" value="1"/>
</dbReference>
<dbReference type="EMBL" id="FTNT01000013">
    <property type="protein sequence ID" value="SIS21434.1"/>
    <property type="molecule type" value="Genomic_DNA"/>
</dbReference>
<protein>
    <recommendedName>
        <fullName evidence="3">DUF6545 domain-containing protein</fullName>
    </recommendedName>
</protein>
<dbReference type="Pfam" id="PF20182">
    <property type="entry name" value="DUF6545"/>
    <property type="match status" value="1"/>
</dbReference>
<feature type="transmembrane region" description="Helical" evidence="2">
    <location>
        <begin position="6"/>
        <end position="30"/>
    </location>
</feature>
<evidence type="ECO:0000313" key="5">
    <source>
        <dbReference type="Proteomes" id="UP000186218"/>
    </source>
</evidence>
<feature type="transmembrane region" description="Helical" evidence="2">
    <location>
        <begin position="232"/>
        <end position="254"/>
    </location>
</feature>
<evidence type="ECO:0000313" key="4">
    <source>
        <dbReference type="EMBL" id="SIS21434.1"/>
    </source>
</evidence>
<sequence>MVVAGAVTSGALVGIVNVVAVVLFAVALCWRLERLRRGEGGLQSWAMTVAIAALTISFVVTSRSVSAWVDTNLFAGLARIAYYCLLSIGVAALVITFFFFRDSTDETQRRKIGAEAVPLVVAVIGLNVAMFATPVSIRSSNISEFTTRDLGFALFFVISGCYLVYGLFASVNSIRRYLLLADGYLRISLALTFCGLIVMALGTVVQTAFVIGSFTSWWTLPVFVPAATTLEIIGLAIFFLGLCFPMLHSMRVAARDRVRDRRRMRELTPLWELLTADFPALVLPDFRGNQSAQLRRRVVEIRDALVRISPYLPADFDDLSPQVQLGALDIALHQHRAATAGPGAARPVLAAEGPGIEGDAAPLLRLSRVVAERRARGENPVDGSDTGRHRAASDPSTSATASAGPSAARRPSGSSRR</sequence>
<keyword evidence="5" id="KW-1185">Reference proteome</keyword>
<feature type="domain" description="DUF6545" evidence="3">
    <location>
        <begin position="258"/>
        <end position="369"/>
    </location>
</feature>
<dbReference type="OrthoDB" id="4772902at2"/>
<dbReference type="InterPro" id="IPR046675">
    <property type="entry name" value="DUF6545"/>
</dbReference>
<dbReference type="STRING" id="1344003.SAMN05445060_3750"/>
<reference evidence="4 5" key="1">
    <citation type="submission" date="2017-01" db="EMBL/GenBank/DDBJ databases">
        <authorList>
            <person name="Mah S.A."/>
            <person name="Swanson W.J."/>
            <person name="Moy G.W."/>
            <person name="Vacquier V.D."/>
        </authorList>
    </citation>
    <scope>NUCLEOTIDE SEQUENCE [LARGE SCALE GENOMIC DNA]</scope>
    <source>
        <strain evidence="4 5">CPCC 203464</strain>
    </source>
</reference>
<feature type="transmembrane region" description="Helical" evidence="2">
    <location>
        <begin position="112"/>
        <end position="132"/>
    </location>
</feature>
<feature type="region of interest" description="Disordered" evidence="1">
    <location>
        <begin position="372"/>
        <end position="417"/>
    </location>
</feature>
<evidence type="ECO:0000259" key="3">
    <source>
        <dbReference type="Pfam" id="PF20182"/>
    </source>
</evidence>
<feature type="transmembrane region" description="Helical" evidence="2">
    <location>
        <begin position="183"/>
        <end position="212"/>
    </location>
</feature>
<feature type="compositionally biased region" description="Basic and acidic residues" evidence="1">
    <location>
        <begin position="372"/>
        <end position="392"/>
    </location>
</feature>
<keyword evidence="2" id="KW-1133">Transmembrane helix</keyword>
<dbReference type="InterPro" id="IPR050039">
    <property type="entry name" value="MAB_1171c-like"/>
</dbReference>
<feature type="compositionally biased region" description="Low complexity" evidence="1">
    <location>
        <begin position="393"/>
        <end position="417"/>
    </location>
</feature>
<evidence type="ECO:0000256" key="1">
    <source>
        <dbReference type="SAM" id="MobiDB-lite"/>
    </source>
</evidence>
<feature type="transmembrane region" description="Helical" evidence="2">
    <location>
        <begin position="152"/>
        <end position="171"/>
    </location>
</feature>
<evidence type="ECO:0000256" key="2">
    <source>
        <dbReference type="SAM" id="Phobius"/>
    </source>
</evidence>
<organism evidence="4 5">
    <name type="scientific">Williamsia sterculiae</name>
    <dbReference type="NCBI Taxonomy" id="1344003"/>
    <lineage>
        <taxon>Bacteria</taxon>
        <taxon>Bacillati</taxon>
        <taxon>Actinomycetota</taxon>
        <taxon>Actinomycetes</taxon>
        <taxon>Mycobacteriales</taxon>
        <taxon>Nocardiaceae</taxon>
        <taxon>Williamsia</taxon>
    </lineage>
</organism>